<gene>
    <name evidence="4" type="ORF">HMPREF1650_04650</name>
</gene>
<accession>A0A096A9A4</accession>
<feature type="domain" description="GTPase-associated protein 1 N-terminal" evidence="2">
    <location>
        <begin position="11"/>
        <end position="136"/>
    </location>
</feature>
<evidence type="ECO:0000313" key="5">
    <source>
        <dbReference type="Proteomes" id="UP000029548"/>
    </source>
</evidence>
<reference evidence="4 5" key="1">
    <citation type="submission" date="2014-07" db="EMBL/GenBank/DDBJ databases">
        <authorList>
            <person name="McCorrison J."/>
            <person name="Sanka R."/>
            <person name="Torralba M."/>
            <person name="Gillis M."/>
            <person name="Haft D.H."/>
            <person name="Methe B."/>
            <person name="Sutton G."/>
            <person name="Nelson K.E."/>
        </authorList>
    </citation>
    <scope>NUCLEOTIDE SEQUENCE [LARGE SCALE GENOMIC DNA]</scope>
    <source>
        <strain evidence="4 5">DNF00450</strain>
    </source>
</reference>
<sequence length="854" mass="92015">MGRTMSAVELLTYASFAVPGGRGGWGVGQRGRGLTDEEVRKLTEQVPTRIDGTTPVPQYPSADDISGLQRRMAWTRAPWPGDDRVFWFSSPAGEDATGRAGNVFTQVYVFRGGVGEFPVLWPSDLMFSPALRFPFGAREVNSTTVPEGVPPLGPLADPGQLWPWIFADCEVDRRAVLGAILDGCADGRLVAVACPPEDAAMWVAAVCQAQSPATARDFSWSTFERARSLGTARARGVSLACIPLEDAAEAAEVPDVIVVSTEETPEMGVYGGASTMVGGTPLAVSEWSTLLSFMFLMPDEAMHFSHLLRSGEVPVAVGGDPAWQLAAVAVTNEELRSAARDPLLGLLSRPGDAPENMDEVFPVGVADALADELLADDGAGLESLSVLATLASAGLFDDPDRREEAFAFLERRGLGAAVVRGDESVLATSIGTDNPLVSVLREITATDGALHEAITGGIGLPVAAAEWLGVPQMAESFLATMRGTAPDEFKAPVWEGDLIGAWVLGTMSDVGGPAGDVFDDAPGAGDWPAGDWAAPSSMPSPEMTVFGLNSLVESLGDRATGLTPVVERELSRMSEPERRLLAEGPWRPQLEKAAAERRTRTNTDEAEAWGRNPGWEADDAQATAVRPDQAPARRQDEGQRGGEHAPAQAPHRPRRHELVPAFVRYFDPRQIAEIENYAGPELGEKIGHVFGLRPKPPAWSTLGEVMLTAQRDELPDMDRIRRVVLASALSESLLRKWYSDTRNLPWWLLDDMRDDELHDVLDMAVDMVRRSEKFRTGAVGELNGDNPPPEARKLVAEAKAVLDGDLAVRHSTRGRTPRDIPAGDGFDGGRRHRDGAPANGQLFGKLRRRSDDHR</sequence>
<dbReference type="InterPro" id="IPR045402">
    <property type="entry name" value="GAP1-N2"/>
</dbReference>
<feature type="domain" description="GTPase-associated protein 1 middle" evidence="3">
    <location>
        <begin position="176"/>
        <end position="247"/>
    </location>
</feature>
<evidence type="ECO:0000259" key="3">
    <source>
        <dbReference type="Pfam" id="PF20014"/>
    </source>
</evidence>
<dbReference type="EMBL" id="JRNE01000040">
    <property type="protein sequence ID" value="KGF17444.1"/>
    <property type="molecule type" value="Genomic_DNA"/>
</dbReference>
<evidence type="ECO:0000259" key="2">
    <source>
        <dbReference type="Pfam" id="PF20013"/>
    </source>
</evidence>
<organism evidence="4 5">
    <name type="scientific">Corynebacterium freneyi DNF00450</name>
    <dbReference type="NCBI Taxonomy" id="1287475"/>
    <lineage>
        <taxon>Bacteria</taxon>
        <taxon>Bacillati</taxon>
        <taxon>Actinomycetota</taxon>
        <taxon>Actinomycetes</taxon>
        <taxon>Mycobacteriales</taxon>
        <taxon>Corynebacteriaceae</taxon>
        <taxon>Corynebacterium</taxon>
    </lineage>
</organism>
<feature type="region of interest" description="Disordered" evidence="1">
    <location>
        <begin position="812"/>
        <end position="854"/>
    </location>
</feature>
<dbReference type="Pfam" id="PF20014">
    <property type="entry name" value="GAP1-M"/>
    <property type="match status" value="1"/>
</dbReference>
<dbReference type="Proteomes" id="UP000029548">
    <property type="component" value="Unassembled WGS sequence"/>
</dbReference>
<evidence type="ECO:0000313" key="4">
    <source>
        <dbReference type="EMBL" id="KGF17444.1"/>
    </source>
</evidence>
<dbReference type="eggNOG" id="ENOG5031JK4">
    <property type="taxonomic scope" value="Bacteria"/>
</dbReference>
<feature type="compositionally biased region" description="Basic and acidic residues" evidence="1">
    <location>
        <begin position="631"/>
        <end position="643"/>
    </location>
</feature>
<protein>
    <submittedName>
        <fullName evidence="4">Uncharacterized protein</fullName>
    </submittedName>
</protein>
<name>A0A096A9A4_9CORY</name>
<feature type="compositionally biased region" description="Basic and acidic residues" evidence="1">
    <location>
        <begin position="589"/>
        <end position="603"/>
    </location>
</feature>
<comment type="caution">
    <text evidence="4">The sequence shown here is derived from an EMBL/GenBank/DDBJ whole genome shotgun (WGS) entry which is preliminary data.</text>
</comment>
<dbReference type="InterPro" id="IPR045401">
    <property type="entry name" value="GAP1-M"/>
</dbReference>
<proteinExistence type="predicted"/>
<dbReference type="AlphaFoldDB" id="A0A096A9A4"/>
<dbReference type="Pfam" id="PF20013">
    <property type="entry name" value="GAP1-N2"/>
    <property type="match status" value="1"/>
</dbReference>
<feature type="region of interest" description="Disordered" evidence="1">
    <location>
        <begin position="566"/>
        <end position="654"/>
    </location>
</feature>
<evidence type="ECO:0000256" key="1">
    <source>
        <dbReference type="SAM" id="MobiDB-lite"/>
    </source>
</evidence>
<feature type="compositionally biased region" description="Basic and acidic residues" evidence="1">
    <location>
        <begin position="566"/>
        <end position="581"/>
    </location>
</feature>